<dbReference type="GO" id="GO:0009437">
    <property type="term" value="P:carnitine metabolic process"/>
    <property type="evidence" value="ECO:0007669"/>
    <property type="project" value="TreeGrafter"/>
</dbReference>
<evidence type="ECO:0000313" key="3">
    <source>
        <dbReference type="EMBL" id="KAG0000393.1"/>
    </source>
</evidence>
<dbReference type="PANTHER" id="PTHR22589:SF103">
    <property type="entry name" value="CARNITINE O-ACETYL-TRANSFERASE, ISOFORM A-RELATED"/>
    <property type="match status" value="1"/>
</dbReference>
<dbReference type="SUPFAM" id="SSF52777">
    <property type="entry name" value="CoA-dependent acyltransferases"/>
    <property type="match status" value="2"/>
</dbReference>
<protein>
    <submittedName>
        <fullName evidence="3">Carnitine O-acetyltransferase mitochondrial</fullName>
    </submittedName>
</protein>
<comment type="caution">
    <text evidence="3">The sequence shown here is derived from an EMBL/GenBank/DDBJ whole genome shotgun (WGS) entry which is preliminary data.</text>
</comment>
<dbReference type="GO" id="GO:0005777">
    <property type="term" value="C:peroxisome"/>
    <property type="evidence" value="ECO:0007669"/>
    <property type="project" value="TreeGrafter"/>
</dbReference>
<dbReference type="AlphaFoldDB" id="A0A9P6STD3"/>
<dbReference type="InterPro" id="IPR000542">
    <property type="entry name" value="Carn_acyl_trans"/>
</dbReference>
<dbReference type="GO" id="GO:0004092">
    <property type="term" value="F:carnitine O-acetyltransferase activity"/>
    <property type="evidence" value="ECO:0007669"/>
    <property type="project" value="TreeGrafter"/>
</dbReference>
<feature type="domain" description="Choline/carnitine acyltransferase" evidence="2">
    <location>
        <begin position="67"/>
        <end position="234"/>
    </location>
</feature>
<dbReference type="InterPro" id="IPR023213">
    <property type="entry name" value="CAT-like_dom_sf"/>
</dbReference>
<proteinExistence type="inferred from homology"/>
<keyword evidence="4" id="KW-1185">Reference proteome</keyword>
<organism evidence="3 4">
    <name type="scientific">Entomortierella chlamydospora</name>
    <dbReference type="NCBI Taxonomy" id="101097"/>
    <lineage>
        <taxon>Eukaryota</taxon>
        <taxon>Fungi</taxon>
        <taxon>Fungi incertae sedis</taxon>
        <taxon>Mucoromycota</taxon>
        <taxon>Mortierellomycotina</taxon>
        <taxon>Mortierellomycetes</taxon>
        <taxon>Mortierellales</taxon>
        <taxon>Mortierellaceae</taxon>
        <taxon>Entomortierella</taxon>
    </lineage>
</organism>
<dbReference type="GO" id="GO:0005739">
    <property type="term" value="C:mitochondrion"/>
    <property type="evidence" value="ECO:0007669"/>
    <property type="project" value="TreeGrafter"/>
</dbReference>
<reference evidence="3" key="1">
    <citation type="journal article" date="2020" name="Fungal Divers.">
        <title>Resolving the Mortierellaceae phylogeny through synthesis of multi-gene phylogenetics and phylogenomics.</title>
        <authorList>
            <person name="Vandepol N."/>
            <person name="Liber J."/>
            <person name="Desiro A."/>
            <person name="Na H."/>
            <person name="Kennedy M."/>
            <person name="Barry K."/>
            <person name="Grigoriev I.V."/>
            <person name="Miller A.N."/>
            <person name="O'Donnell K."/>
            <person name="Stajich J.E."/>
            <person name="Bonito G."/>
        </authorList>
    </citation>
    <scope>NUCLEOTIDE SEQUENCE</scope>
    <source>
        <strain evidence="3">NRRL 2769</strain>
    </source>
</reference>
<evidence type="ECO:0000313" key="4">
    <source>
        <dbReference type="Proteomes" id="UP000703661"/>
    </source>
</evidence>
<dbReference type="InterPro" id="IPR039551">
    <property type="entry name" value="Cho/carn_acyl_trans"/>
</dbReference>
<evidence type="ECO:0000259" key="2">
    <source>
        <dbReference type="Pfam" id="PF00755"/>
    </source>
</evidence>
<gene>
    <name evidence="3" type="primary">CAT2_4</name>
    <name evidence="3" type="ORF">BGZ80_006373</name>
</gene>
<accession>A0A9P6STD3</accession>
<comment type="similarity">
    <text evidence="1">Belongs to the carnitine/choline acetyltransferase family.</text>
</comment>
<dbReference type="Pfam" id="PF00755">
    <property type="entry name" value="Carn_acyltransf"/>
    <property type="match status" value="2"/>
</dbReference>
<feature type="domain" description="Choline/carnitine acyltransferase" evidence="2">
    <location>
        <begin position="1"/>
        <end position="66"/>
    </location>
</feature>
<sequence>MDGTPTCRLNDYVNTSLALNKIDHGSANVSSNLEAPQKLNFTLNNEVQKAIETSEKNFEELIGQHGLYLAYYKMHGVSRPTYESAQVRKFQHGRTETCRTVSSESVAWVKAMEDPHVSADEKTALFKKALSSHVEYMANAVEGRGVDRHLLGLRLSLKSNEPKPSMFAQDIFSRSCHWNLSTSQLSGELFDGYGWGEVVPDGYGVAYMVNENNLSFNVASRKEMRPEHLHHYLKEAATEMRRLFEQTLLEAPKPKL</sequence>
<name>A0A9P6STD3_9FUNG</name>
<dbReference type="PANTHER" id="PTHR22589">
    <property type="entry name" value="CARNITINE O-ACYLTRANSFERASE"/>
    <property type="match status" value="1"/>
</dbReference>
<dbReference type="EMBL" id="JAAAID010003143">
    <property type="protein sequence ID" value="KAG0000393.1"/>
    <property type="molecule type" value="Genomic_DNA"/>
</dbReference>
<dbReference type="Gene3D" id="3.30.559.10">
    <property type="entry name" value="Chloramphenicol acetyltransferase-like domain"/>
    <property type="match status" value="1"/>
</dbReference>
<dbReference type="Proteomes" id="UP000703661">
    <property type="component" value="Unassembled WGS sequence"/>
</dbReference>
<evidence type="ECO:0000256" key="1">
    <source>
        <dbReference type="ARBA" id="ARBA00005232"/>
    </source>
</evidence>